<reference evidence="1" key="1">
    <citation type="submission" date="2020-06" db="EMBL/GenBank/DDBJ databases">
        <authorList>
            <person name="Li T."/>
            <person name="Hu X."/>
            <person name="Zhang T."/>
            <person name="Song X."/>
            <person name="Zhang H."/>
            <person name="Dai N."/>
            <person name="Sheng W."/>
            <person name="Hou X."/>
            <person name="Wei L."/>
        </authorList>
    </citation>
    <scope>NUCLEOTIDE SEQUENCE</scope>
    <source>
        <strain evidence="1">K16</strain>
        <tissue evidence="1">Leaf</tissue>
    </source>
</reference>
<dbReference type="Proteomes" id="UP001289374">
    <property type="component" value="Unassembled WGS sequence"/>
</dbReference>
<proteinExistence type="predicted"/>
<comment type="caution">
    <text evidence="1">The sequence shown here is derived from an EMBL/GenBank/DDBJ whole genome shotgun (WGS) entry which is preliminary data.</text>
</comment>
<dbReference type="AlphaFoldDB" id="A0AAE1X9W0"/>
<accession>A0AAE1X9W0</accession>
<evidence type="ECO:0000313" key="2">
    <source>
        <dbReference type="Proteomes" id="UP001289374"/>
    </source>
</evidence>
<evidence type="ECO:0000313" key="1">
    <source>
        <dbReference type="EMBL" id="KAK4408007.1"/>
    </source>
</evidence>
<protein>
    <submittedName>
        <fullName evidence="1">Uncharacterized protein</fullName>
    </submittedName>
</protein>
<sequence length="134" mass="15544">MGTLHFNFPAFVNPISKQTSVHRFAKIESPKPNSQFWHHHKIGVRISKLPRKISYSNSQMADQSSLKLRVPSHWSLQEPQSGTLYYLEQSQEAEWLRVTLHKWLDDEYCPEATNVEISRVAAASFYKSLVEKKS</sequence>
<keyword evidence="2" id="KW-1185">Reference proteome</keyword>
<gene>
    <name evidence="1" type="ORF">Sango_0381700</name>
</gene>
<organism evidence="1 2">
    <name type="scientific">Sesamum angolense</name>
    <dbReference type="NCBI Taxonomy" id="2727404"/>
    <lineage>
        <taxon>Eukaryota</taxon>
        <taxon>Viridiplantae</taxon>
        <taxon>Streptophyta</taxon>
        <taxon>Embryophyta</taxon>
        <taxon>Tracheophyta</taxon>
        <taxon>Spermatophyta</taxon>
        <taxon>Magnoliopsida</taxon>
        <taxon>eudicotyledons</taxon>
        <taxon>Gunneridae</taxon>
        <taxon>Pentapetalae</taxon>
        <taxon>asterids</taxon>
        <taxon>lamiids</taxon>
        <taxon>Lamiales</taxon>
        <taxon>Pedaliaceae</taxon>
        <taxon>Sesamum</taxon>
    </lineage>
</organism>
<name>A0AAE1X9W0_9LAMI</name>
<dbReference type="PANTHER" id="PTHR36776:SF1">
    <property type="entry name" value="EXPRESSED PROTEIN"/>
    <property type="match status" value="1"/>
</dbReference>
<reference evidence="1" key="2">
    <citation type="journal article" date="2024" name="Plant">
        <title>Genomic evolution and insights into agronomic trait innovations of Sesamum species.</title>
        <authorList>
            <person name="Miao H."/>
            <person name="Wang L."/>
            <person name="Qu L."/>
            <person name="Liu H."/>
            <person name="Sun Y."/>
            <person name="Le M."/>
            <person name="Wang Q."/>
            <person name="Wei S."/>
            <person name="Zheng Y."/>
            <person name="Lin W."/>
            <person name="Duan Y."/>
            <person name="Cao H."/>
            <person name="Xiong S."/>
            <person name="Wang X."/>
            <person name="Wei L."/>
            <person name="Li C."/>
            <person name="Ma Q."/>
            <person name="Ju M."/>
            <person name="Zhao R."/>
            <person name="Li G."/>
            <person name="Mu C."/>
            <person name="Tian Q."/>
            <person name="Mei H."/>
            <person name="Zhang T."/>
            <person name="Gao T."/>
            <person name="Zhang H."/>
        </authorList>
    </citation>
    <scope>NUCLEOTIDE SEQUENCE</scope>
    <source>
        <strain evidence="1">K16</strain>
    </source>
</reference>
<dbReference type="EMBL" id="JACGWL010000002">
    <property type="protein sequence ID" value="KAK4408007.1"/>
    <property type="molecule type" value="Genomic_DNA"/>
</dbReference>
<dbReference type="PANTHER" id="PTHR36776">
    <property type="entry name" value="EXPRESSED PROTEIN"/>
    <property type="match status" value="1"/>
</dbReference>